<evidence type="ECO:0000256" key="3">
    <source>
        <dbReference type="ARBA" id="ARBA00007592"/>
    </source>
</evidence>
<comment type="subunit">
    <text evidence="12">Homotetramer; dimer of dimers.</text>
</comment>
<protein>
    <recommendedName>
        <fullName evidence="4 12">4-hydroxy-tetrahydrodipicolinate synthase</fullName>
        <shortName evidence="12">HTPA synthase</shortName>
        <ecNumber evidence="4 12">4.3.3.7</ecNumber>
    </recommendedName>
</protein>
<dbReference type="Proteomes" id="UP001259572">
    <property type="component" value="Unassembled WGS sequence"/>
</dbReference>
<dbReference type="RefSeq" id="WP_315728193.1">
    <property type="nucleotide sequence ID" value="NZ_JAVUPU010000011.1"/>
</dbReference>
<evidence type="ECO:0000313" key="14">
    <source>
        <dbReference type="EMBL" id="MDT9600746.1"/>
    </source>
</evidence>
<feature type="active site" description="Schiff-base intermediate with substrate" evidence="12">
    <location>
        <position position="161"/>
    </location>
</feature>
<feature type="site" description="Part of a proton relay during catalysis" evidence="12">
    <location>
        <position position="106"/>
    </location>
</feature>
<name>A0ABU3QBH1_9SPHN</name>
<evidence type="ECO:0000256" key="13">
    <source>
        <dbReference type="PIRNR" id="PIRNR001365"/>
    </source>
</evidence>
<dbReference type="PANTHER" id="PTHR12128">
    <property type="entry name" value="DIHYDRODIPICOLINATE SYNTHASE"/>
    <property type="match status" value="1"/>
</dbReference>
<evidence type="ECO:0000256" key="7">
    <source>
        <dbReference type="ARBA" id="ARBA00022915"/>
    </source>
</evidence>
<evidence type="ECO:0000256" key="9">
    <source>
        <dbReference type="ARBA" id="ARBA00023239"/>
    </source>
</evidence>
<comment type="pathway">
    <text evidence="2 12">Amino-acid biosynthesis; L-lysine biosynthesis via DAP pathway; (S)-tetrahydrodipicolinate from L-aspartate: step 3/4.</text>
</comment>
<dbReference type="InterPro" id="IPR020624">
    <property type="entry name" value="Schiff_base-form_aldolases_CS"/>
</dbReference>
<accession>A0ABU3QBH1</accession>
<evidence type="ECO:0000256" key="6">
    <source>
        <dbReference type="ARBA" id="ARBA00022605"/>
    </source>
</evidence>
<comment type="catalytic activity">
    <reaction evidence="11 12">
        <text>L-aspartate 4-semialdehyde + pyruvate = (2S,4S)-4-hydroxy-2,3,4,5-tetrahydrodipicolinate + H2O + H(+)</text>
        <dbReference type="Rhea" id="RHEA:34171"/>
        <dbReference type="ChEBI" id="CHEBI:15361"/>
        <dbReference type="ChEBI" id="CHEBI:15377"/>
        <dbReference type="ChEBI" id="CHEBI:15378"/>
        <dbReference type="ChEBI" id="CHEBI:67139"/>
        <dbReference type="ChEBI" id="CHEBI:537519"/>
        <dbReference type="EC" id="4.3.3.7"/>
    </reaction>
</comment>
<dbReference type="PRINTS" id="PR00146">
    <property type="entry name" value="DHPICSNTHASE"/>
</dbReference>
<dbReference type="EMBL" id="JAVUPU010000011">
    <property type="protein sequence ID" value="MDT9600746.1"/>
    <property type="molecule type" value="Genomic_DNA"/>
</dbReference>
<keyword evidence="8 12" id="KW-0457">Lysine biosynthesis</keyword>
<feature type="binding site" evidence="12">
    <location>
        <position position="203"/>
    </location>
    <ligand>
        <name>pyruvate</name>
        <dbReference type="ChEBI" id="CHEBI:15361"/>
    </ligand>
</feature>
<reference evidence="14 15" key="1">
    <citation type="submission" date="2023-05" db="EMBL/GenBank/DDBJ databases">
        <authorList>
            <person name="Guo Y."/>
        </authorList>
    </citation>
    <scope>NUCLEOTIDE SEQUENCE [LARGE SCALE GENOMIC DNA]</scope>
    <source>
        <strain evidence="14 15">GR2756</strain>
    </source>
</reference>
<dbReference type="HAMAP" id="MF_00418">
    <property type="entry name" value="DapA"/>
    <property type="match status" value="1"/>
</dbReference>
<evidence type="ECO:0000256" key="1">
    <source>
        <dbReference type="ARBA" id="ARBA00003294"/>
    </source>
</evidence>
<dbReference type="PROSITE" id="PS00666">
    <property type="entry name" value="DHDPS_2"/>
    <property type="match status" value="1"/>
</dbReference>
<evidence type="ECO:0000256" key="5">
    <source>
        <dbReference type="ARBA" id="ARBA00022490"/>
    </source>
</evidence>
<comment type="caution">
    <text evidence="12">Was originally thought to be a dihydrodipicolinate synthase (DHDPS), catalyzing the condensation of (S)-aspartate-beta-semialdehyde [(S)-ASA] and pyruvate to dihydrodipicolinate (DHDP). However, it was shown in E.coli that the product of the enzymatic reaction is not dihydrodipicolinate but in fact (4S)-4-hydroxy-2,3,4,5-tetrahydro-(2S)-dipicolinic acid (HTPA), and that the consecutive dehydration reaction leading to DHDP is not spontaneous but catalyzed by DapB.</text>
</comment>
<dbReference type="InterPro" id="IPR013785">
    <property type="entry name" value="Aldolase_TIM"/>
</dbReference>
<evidence type="ECO:0000313" key="15">
    <source>
        <dbReference type="Proteomes" id="UP001259572"/>
    </source>
</evidence>
<dbReference type="Pfam" id="PF00701">
    <property type="entry name" value="DHDPS"/>
    <property type="match status" value="1"/>
</dbReference>
<keyword evidence="15" id="KW-1185">Reference proteome</keyword>
<keyword evidence="6 12" id="KW-0028">Amino-acid biosynthesis</keyword>
<dbReference type="NCBIfam" id="TIGR00674">
    <property type="entry name" value="dapA"/>
    <property type="match status" value="1"/>
</dbReference>
<evidence type="ECO:0000256" key="11">
    <source>
        <dbReference type="ARBA" id="ARBA00047836"/>
    </source>
</evidence>
<dbReference type="SUPFAM" id="SSF51569">
    <property type="entry name" value="Aldolase"/>
    <property type="match status" value="1"/>
</dbReference>
<dbReference type="PROSITE" id="PS00665">
    <property type="entry name" value="DHDPS_1"/>
    <property type="match status" value="1"/>
</dbReference>
<dbReference type="Gene3D" id="3.20.20.70">
    <property type="entry name" value="Aldolase class I"/>
    <property type="match status" value="1"/>
</dbReference>
<comment type="subcellular location">
    <subcellularLocation>
        <location evidence="12">Cytoplasm</location>
    </subcellularLocation>
</comment>
<dbReference type="SMART" id="SM01130">
    <property type="entry name" value="DHDPS"/>
    <property type="match status" value="1"/>
</dbReference>
<dbReference type="InterPro" id="IPR002220">
    <property type="entry name" value="DapA-like"/>
</dbReference>
<comment type="function">
    <text evidence="1 12">Catalyzes the condensation of (S)-aspartate-beta-semialdehyde [(S)-ASA] and pyruvate to 4-hydroxy-tetrahydrodipicolinate (HTPA).</text>
</comment>
<feature type="site" description="Part of a proton relay during catalysis" evidence="12">
    <location>
        <position position="43"/>
    </location>
</feature>
<gene>
    <name evidence="12 14" type="primary">dapA</name>
    <name evidence="14" type="ORF">RQX22_17425</name>
</gene>
<evidence type="ECO:0000256" key="4">
    <source>
        <dbReference type="ARBA" id="ARBA00012086"/>
    </source>
</evidence>
<comment type="similarity">
    <text evidence="3 12 13">Belongs to the DapA family.</text>
</comment>
<sequence>MFTGSITALVTPFRDGGVDEKALGELVEWQIAEGSSGLVPCGTTGESPTLSHEEHRRVVTLVIEAVAGRVPVIAGAGSNSTDEAVEMSRHAEAAGADGLLIVAPYYNKPSQEGLYQHFLEIDAAVGIPIIVYNIPPRSVVDISVETLKRIHADCTNVVGIKDATMNLARPSLERMACGTGFNLLSGEDATALGYMAHGGHGCISVTANVAPRLCAEFQAACAAGDYAKALSYQDRLMPLHRALFLEPNPAGAKFALHRLGRMAEDIRKPLVKVTPGVRKEIEAAMAHAGLLS</sequence>
<keyword evidence="10 12" id="KW-0704">Schiff base</keyword>
<dbReference type="PIRSF" id="PIRSF001365">
    <property type="entry name" value="DHDPS"/>
    <property type="match status" value="1"/>
</dbReference>
<comment type="caution">
    <text evidence="14">The sequence shown here is derived from an EMBL/GenBank/DDBJ whole genome shotgun (WGS) entry which is preliminary data.</text>
</comment>
<dbReference type="InterPro" id="IPR020625">
    <property type="entry name" value="Schiff_base-form_aldolases_AS"/>
</dbReference>
<feature type="binding site" evidence="12">
    <location>
        <position position="44"/>
    </location>
    <ligand>
        <name>pyruvate</name>
        <dbReference type="ChEBI" id="CHEBI:15361"/>
    </ligand>
</feature>
<evidence type="ECO:0000256" key="8">
    <source>
        <dbReference type="ARBA" id="ARBA00023154"/>
    </source>
</evidence>
<dbReference type="CDD" id="cd00950">
    <property type="entry name" value="DHDPS"/>
    <property type="match status" value="1"/>
</dbReference>
<keyword evidence="7 12" id="KW-0220">Diaminopimelate biosynthesis</keyword>
<evidence type="ECO:0000256" key="2">
    <source>
        <dbReference type="ARBA" id="ARBA00005120"/>
    </source>
</evidence>
<dbReference type="EC" id="4.3.3.7" evidence="4 12"/>
<dbReference type="PANTHER" id="PTHR12128:SF66">
    <property type="entry name" value="4-HYDROXY-2-OXOGLUTARATE ALDOLASE, MITOCHONDRIAL"/>
    <property type="match status" value="1"/>
</dbReference>
<keyword evidence="5 12" id="KW-0963">Cytoplasm</keyword>
<feature type="active site" description="Proton donor/acceptor" evidence="12">
    <location>
        <position position="132"/>
    </location>
</feature>
<evidence type="ECO:0000256" key="12">
    <source>
        <dbReference type="HAMAP-Rule" id="MF_00418"/>
    </source>
</evidence>
<dbReference type="InterPro" id="IPR005263">
    <property type="entry name" value="DapA"/>
</dbReference>
<keyword evidence="9 12" id="KW-0456">Lyase</keyword>
<proteinExistence type="inferred from homology"/>
<evidence type="ECO:0000256" key="10">
    <source>
        <dbReference type="ARBA" id="ARBA00023270"/>
    </source>
</evidence>
<organism evidence="14 15">
    <name type="scientific">Sphingosinicella rhizophila</name>
    <dbReference type="NCBI Taxonomy" id="3050082"/>
    <lineage>
        <taxon>Bacteria</taxon>
        <taxon>Pseudomonadati</taxon>
        <taxon>Pseudomonadota</taxon>
        <taxon>Alphaproteobacteria</taxon>
        <taxon>Sphingomonadales</taxon>
        <taxon>Sphingosinicellaceae</taxon>
        <taxon>Sphingosinicella</taxon>
    </lineage>
</organism>
<dbReference type="GO" id="GO:0008840">
    <property type="term" value="F:4-hydroxy-tetrahydrodipicolinate synthase activity"/>
    <property type="evidence" value="ECO:0007669"/>
    <property type="project" value="UniProtKB-EC"/>
</dbReference>